<evidence type="ECO:0000256" key="4">
    <source>
        <dbReference type="ARBA" id="ARBA00022741"/>
    </source>
</evidence>
<dbReference type="InterPro" id="IPR017261">
    <property type="entry name" value="DNA_mismatch_repair_MutS/MSH"/>
</dbReference>
<comment type="function">
    <text evidence="10">Component of the post-replicative DNA mismatch repair system (MMR). Heterodimerizes with MSH2 to form MutS beta, which binds to DNA mismatches thereby initiating DNA repair. MSH3 provides substrate-binding and substrate specificity to the complex. When bound, the MutS beta heterodimer bends the DNA helix and shields approximately 20 base pairs. Acts mainly to repair insertion-deletion loops (IDLs) from 2 to 13 nucleotides in size, but can also repair base-base and single insertion-deletion mismatches that occur during replication. After mismatch binding, forms a ternary complex with the MutL alpha heterodimer, which is thought to be responsible for directing the downstream MMR events, including strand discrimination, excision, and resynthesis. ATP binding and hydrolysis play a pivotal role in mismatch repair functions.</text>
</comment>
<evidence type="ECO:0000256" key="11">
    <source>
        <dbReference type="ARBA" id="ARBA00025902"/>
    </source>
</evidence>
<dbReference type="InterPro" id="IPR000432">
    <property type="entry name" value="DNA_mismatch_repair_MutS_C"/>
</dbReference>
<dbReference type="Pfam" id="PF00488">
    <property type="entry name" value="MutS_V"/>
    <property type="match status" value="1"/>
</dbReference>
<evidence type="ECO:0000256" key="15">
    <source>
        <dbReference type="SAM" id="MobiDB-lite"/>
    </source>
</evidence>
<comment type="subcellular location">
    <subcellularLocation>
        <location evidence="1">Nucleus</location>
    </subcellularLocation>
</comment>
<dbReference type="InterPro" id="IPR007696">
    <property type="entry name" value="DNA_mismatch_repair_MutS_core"/>
</dbReference>
<evidence type="ECO:0000256" key="13">
    <source>
        <dbReference type="ARBA" id="ARBA00073774"/>
    </source>
</evidence>
<reference evidence="17" key="1">
    <citation type="submission" date="2014-02" db="EMBL/GenBank/DDBJ databases">
        <authorList>
            <person name="Genoscope - CEA"/>
        </authorList>
    </citation>
    <scope>NUCLEOTIDE SEQUENCE</scope>
    <source>
        <strain evidence="17">LS3</strain>
    </source>
</reference>
<dbReference type="AlphaFoldDB" id="A0A060TCH1"/>
<dbReference type="PhylomeDB" id="A0A060TCH1"/>
<dbReference type="Gene3D" id="3.40.1170.10">
    <property type="entry name" value="DNA repair protein MutS, domain I"/>
    <property type="match status" value="1"/>
</dbReference>
<keyword evidence="7 14" id="KW-0238">DNA-binding</keyword>
<dbReference type="GO" id="GO:0030983">
    <property type="term" value="F:mismatched DNA binding"/>
    <property type="evidence" value="ECO:0007669"/>
    <property type="project" value="InterPro"/>
</dbReference>
<dbReference type="InterPro" id="IPR036187">
    <property type="entry name" value="DNA_mismatch_repair_MutS_sf"/>
</dbReference>
<dbReference type="InterPro" id="IPR007695">
    <property type="entry name" value="DNA_mismatch_repair_MutS-lik_N"/>
</dbReference>
<evidence type="ECO:0000256" key="6">
    <source>
        <dbReference type="ARBA" id="ARBA00022840"/>
    </source>
</evidence>
<dbReference type="Pfam" id="PF05188">
    <property type="entry name" value="MutS_II"/>
    <property type="match status" value="1"/>
</dbReference>
<dbReference type="InterPro" id="IPR045076">
    <property type="entry name" value="MutS"/>
</dbReference>
<keyword evidence="9" id="KW-0539">Nucleus</keyword>
<dbReference type="EMBL" id="HG937694">
    <property type="protein sequence ID" value="CDP38643.1"/>
    <property type="molecule type" value="Genomic_DNA"/>
</dbReference>
<evidence type="ECO:0000313" key="17">
    <source>
        <dbReference type="EMBL" id="CDP38643.1"/>
    </source>
</evidence>
<keyword evidence="8 14" id="KW-0234">DNA repair</keyword>
<evidence type="ECO:0000256" key="10">
    <source>
        <dbReference type="ARBA" id="ARBA00025373"/>
    </source>
</evidence>
<dbReference type="SUPFAM" id="SSF52540">
    <property type="entry name" value="P-loop containing nucleoside triphosphate hydrolases"/>
    <property type="match status" value="1"/>
</dbReference>
<dbReference type="GO" id="GO:0005524">
    <property type="term" value="F:ATP binding"/>
    <property type="evidence" value="ECO:0007669"/>
    <property type="project" value="UniProtKB-KW"/>
</dbReference>
<keyword evidence="5 14" id="KW-0227">DNA damage</keyword>
<feature type="compositionally biased region" description="Basic and acidic residues" evidence="15">
    <location>
        <begin position="14"/>
        <end position="34"/>
    </location>
</feature>
<dbReference type="InterPro" id="IPR036678">
    <property type="entry name" value="MutS_con_dom_sf"/>
</dbReference>
<feature type="region of interest" description="Disordered" evidence="15">
    <location>
        <begin position="1"/>
        <end position="59"/>
    </location>
</feature>
<dbReference type="SUPFAM" id="SSF53150">
    <property type="entry name" value="DNA repair protein MutS, domain II"/>
    <property type="match status" value="1"/>
</dbReference>
<evidence type="ECO:0000256" key="9">
    <source>
        <dbReference type="ARBA" id="ARBA00023242"/>
    </source>
</evidence>
<feature type="domain" description="DNA mismatch repair proteins mutS family" evidence="16">
    <location>
        <begin position="849"/>
        <end position="865"/>
    </location>
</feature>
<protein>
    <recommendedName>
        <fullName evidence="3 13">DNA mismatch repair protein MSH3</fullName>
    </recommendedName>
    <alternativeName>
        <fullName evidence="3 13">DNA mismatch repair protein MSH3</fullName>
    </alternativeName>
    <alternativeName>
        <fullName evidence="12">MutS protein homolog 3</fullName>
    </alternativeName>
</protein>
<dbReference type="PROSITE" id="PS00486">
    <property type="entry name" value="DNA_MISMATCH_REPAIR_2"/>
    <property type="match status" value="1"/>
</dbReference>
<dbReference type="Pfam" id="PF05192">
    <property type="entry name" value="MutS_III"/>
    <property type="match status" value="1"/>
</dbReference>
<feature type="compositionally biased region" description="Polar residues" evidence="15">
    <location>
        <begin position="44"/>
        <end position="54"/>
    </location>
</feature>
<dbReference type="Pfam" id="PF01624">
    <property type="entry name" value="MutS_I"/>
    <property type="match status" value="1"/>
</dbReference>
<keyword evidence="4 14" id="KW-0547">Nucleotide-binding</keyword>
<sequence>MSGYQTSIGSFFTKKKDPGSLKRSLNGKDDDKQIKRPALAVGQQEPTSNENVSSLKFRHTTSLKEHSKEFLDRRERFKKKLGHPGSIEAIKRRNRRKDEQSPGEILPLKPYQQQLRDLKLKYPDVILLIEEGYKYKVIGTDAAIVSRIAGTMLIPGRMHFDDGHPEDAGYDTFAYCVFQEQSLESYIKRIIQLGLKVGVVNQMETASIKAAGDSRNKPMVRQLTRLCSQATYVDGNQSSAEYQVERKSLSSDYVLAICADGKSFSIVAAQVSTGDVIYDHFDDTPALTELETRLLHIQPCEVIVSGPLDEVAMKLVRNLPVSEGKLQVVEWDKPDTDELSRFLYDYYFELERNGDIPATQFEIVREFGGGIKQCLYSIIKYLQEFGLDSVFHFAQNFASFQSKSCMNLNGNTLSSLEVFYNNTTYTLKGSLFEILDHTNTAYGQRLLRKWVGKPLVNKKALETRLDAISELKSGYNGTIDQIKRAMKSSMDLEKGITNIYHKRSSRKQLYHVLYNLHKISTLFNEEHVDSHGFKSPYLMSLLKALPTCAESTASFLKKINEKSISDKSLSDNKLKRQFFNDEENDDIEEFEEIFVKKAEIAQIQSQLHQYLHEVKAELKLPDLKFDTFKDEEFLLVVKASSGKKVPKEWIKHSATKEVQRFESSRSRQLVQQLNLCREQLQAACELAYKHFLGEVSKCYSEFRTVVMALAELDCLMSLAAVASLPHYSRAKFIDEPSLKIEEGYHPMAQFTVQGAYIPNDTCITTTDSRASIVTGPNMGGKSSYVRQVALLAIMAQIGSYVPAKSMELGIIDAIFTRMGAYDNMLSGKSTFMVELEECSAIMARATERSLVILDEIGRGTSTHDGEAIAFAVLSYFITVPKSLTLFITHYPNICSLETEFPGEVQSYHMGYKEVDETDVVLLYKLERGIAHRSYGLNVAKLAGLPSGVIQAAQAKSQDFENKIRQQHEYMDLWKNLHVLRALKGDNASEQLIQFIE</sequence>
<dbReference type="InterPro" id="IPR007860">
    <property type="entry name" value="DNA_mmatch_repair_MutS_con_dom"/>
</dbReference>
<dbReference type="InterPro" id="IPR007861">
    <property type="entry name" value="DNA_mismatch_repair_MutS_clamp"/>
</dbReference>
<dbReference type="FunFam" id="3.40.50.300:FF:000870">
    <property type="entry name" value="MutS protein homolog 4"/>
    <property type="match status" value="1"/>
</dbReference>
<comment type="subunit">
    <text evidence="11">Heterodimer consisting of MSH2-MSH3 (MutS beta). Forms a ternary complex with MutL alpha (MLH1-PMS1).</text>
</comment>
<evidence type="ECO:0000256" key="7">
    <source>
        <dbReference type="ARBA" id="ARBA00023125"/>
    </source>
</evidence>
<feature type="compositionally biased region" description="Polar residues" evidence="15">
    <location>
        <begin position="1"/>
        <end position="10"/>
    </location>
</feature>
<dbReference type="Pfam" id="PF05190">
    <property type="entry name" value="MutS_IV"/>
    <property type="match status" value="1"/>
</dbReference>
<dbReference type="PANTHER" id="PTHR11361">
    <property type="entry name" value="DNA MISMATCH REPAIR PROTEIN MUTS FAMILY MEMBER"/>
    <property type="match status" value="1"/>
</dbReference>
<dbReference type="GO" id="GO:0006312">
    <property type="term" value="P:mitotic recombination"/>
    <property type="evidence" value="ECO:0007669"/>
    <property type="project" value="TreeGrafter"/>
</dbReference>
<dbReference type="PIRSF" id="PIRSF037677">
    <property type="entry name" value="DNA_mis_repair_Msh6"/>
    <property type="match status" value="1"/>
</dbReference>
<evidence type="ECO:0000256" key="3">
    <source>
        <dbReference type="ARBA" id="ARBA00022151"/>
    </source>
</evidence>
<feature type="region of interest" description="Disordered" evidence="15">
    <location>
        <begin position="82"/>
        <end position="106"/>
    </location>
</feature>
<dbReference type="SMART" id="SM00533">
    <property type="entry name" value="MUTSd"/>
    <property type="match status" value="1"/>
</dbReference>
<evidence type="ECO:0000256" key="8">
    <source>
        <dbReference type="ARBA" id="ARBA00023204"/>
    </source>
</evidence>
<dbReference type="NCBIfam" id="NF003810">
    <property type="entry name" value="PRK05399.1"/>
    <property type="match status" value="1"/>
</dbReference>
<dbReference type="Gene3D" id="1.10.1420.10">
    <property type="match status" value="2"/>
</dbReference>
<evidence type="ECO:0000256" key="1">
    <source>
        <dbReference type="ARBA" id="ARBA00004123"/>
    </source>
</evidence>
<dbReference type="PANTHER" id="PTHR11361:SF122">
    <property type="entry name" value="DNA MISMATCH REPAIR PROTEIN MSH3"/>
    <property type="match status" value="1"/>
</dbReference>
<keyword evidence="6" id="KW-0067">ATP-binding</keyword>
<accession>A0A060TCH1</accession>
<dbReference type="GO" id="GO:0006298">
    <property type="term" value="P:mismatch repair"/>
    <property type="evidence" value="ECO:0007669"/>
    <property type="project" value="InterPro"/>
</dbReference>
<comment type="similarity">
    <text evidence="2">Belongs to the DNA mismatch repair MutS family. MSH3 subfamily.</text>
</comment>
<dbReference type="InterPro" id="IPR016151">
    <property type="entry name" value="DNA_mismatch_repair_MutS_N"/>
</dbReference>
<dbReference type="SMART" id="SM00534">
    <property type="entry name" value="MUTSac"/>
    <property type="match status" value="1"/>
</dbReference>
<dbReference type="SUPFAM" id="SSF55271">
    <property type="entry name" value="DNA repair protein MutS, domain I"/>
    <property type="match status" value="1"/>
</dbReference>
<proteinExistence type="inferred from homology"/>
<evidence type="ECO:0000256" key="2">
    <source>
        <dbReference type="ARBA" id="ARBA00007094"/>
    </source>
</evidence>
<organism evidence="17">
    <name type="scientific">Blastobotrys adeninivorans</name>
    <name type="common">Yeast</name>
    <name type="synonym">Arxula adeninivorans</name>
    <dbReference type="NCBI Taxonomy" id="409370"/>
    <lineage>
        <taxon>Eukaryota</taxon>
        <taxon>Fungi</taxon>
        <taxon>Dikarya</taxon>
        <taxon>Ascomycota</taxon>
        <taxon>Saccharomycotina</taxon>
        <taxon>Dipodascomycetes</taxon>
        <taxon>Dipodascales</taxon>
        <taxon>Trichomonascaceae</taxon>
        <taxon>Blastobotrys</taxon>
    </lineage>
</organism>
<evidence type="ECO:0000256" key="5">
    <source>
        <dbReference type="ARBA" id="ARBA00022763"/>
    </source>
</evidence>
<reference evidence="17" key="2">
    <citation type="submission" date="2014-06" db="EMBL/GenBank/DDBJ databases">
        <title>The complete genome of Blastobotrys (Arxula) adeninivorans LS3 - a yeast of biotechnological interest.</title>
        <authorList>
            <person name="Kunze G."/>
            <person name="Gaillardin C."/>
            <person name="Czernicka M."/>
            <person name="Durrens P."/>
            <person name="Martin T."/>
            <person name="Boer E."/>
            <person name="Gabaldon T."/>
            <person name="Cruz J."/>
            <person name="Talla E."/>
            <person name="Marck C."/>
            <person name="Goffeau A."/>
            <person name="Barbe V."/>
            <person name="Baret P."/>
            <person name="Baronian K."/>
            <person name="Beier S."/>
            <person name="Bleykasten C."/>
            <person name="Bode R."/>
            <person name="Casaregola S."/>
            <person name="Despons L."/>
            <person name="Fairhead C."/>
            <person name="Giersberg M."/>
            <person name="Gierski P."/>
            <person name="Hahnel U."/>
            <person name="Hartmann A."/>
            <person name="Jankowska D."/>
            <person name="Jubin C."/>
            <person name="Jung P."/>
            <person name="Lafontaine I."/>
            <person name="Leh-Louis V."/>
            <person name="Lemaire M."/>
            <person name="Marcet-Houben M."/>
            <person name="Mascher M."/>
            <person name="Morel G."/>
            <person name="Richard G.-F."/>
            <person name="Riechen J."/>
            <person name="Sacerdot C."/>
            <person name="Sarkar A."/>
            <person name="Savel G."/>
            <person name="Schacherer J."/>
            <person name="Sherman D."/>
            <person name="Straub M.-L."/>
            <person name="Stein N."/>
            <person name="Thierry A."/>
            <person name="Trautwein-Schult A."/>
            <person name="Westhof E."/>
            <person name="Worch S."/>
            <person name="Dujon B."/>
            <person name="Souciet J.-L."/>
            <person name="Wincker P."/>
            <person name="Scholz U."/>
            <person name="Neuveglise N."/>
        </authorList>
    </citation>
    <scope>NUCLEOTIDE SEQUENCE</scope>
    <source>
        <strain evidence="17">LS3</strain>
    </source>
</reference>
<dbReference type="SUPFAM" id="SSF48334">
    <property type="entry name" value="DNA repair protein MutS, domain III"/>
    <property type="match status" value="1"/>
</dbReference>
<evidence type="ECO:0000259" key="16">
    <source>
        <dbReference type="PROSITE" id="PS00486"/>
    </source>
</evidence>
<evidence type="ECO:0000256" key="12">
    <source>
        <dbReference type="ARBA" id="ARBA00029792"/>
    </source>
</evidence>
<dbReference type="Gene3D" id="3.40.50.300">
    <property type="entry name" value="P-loop containing nucleotide triphosphate hydrolases"/>
    <property type="match status" value="1"/>
</dbReference>
<name>A0A060TCH1_BLAAD</name>
<dbReference type="GO" id="GO:0005634">
    <property type="term" value="C:nucleus"/>
    <property type="evidence" value="ECO:0007669"/>
    <property type="project" value="UniProtKB-SubCell"/>
</dbReference>
<gene>
    <name evidence="17" type="ORF">GNLVRS02_ARAD1D39248g</name>
</gene>
<dbReference type="InterPro" id="IPR027417">
    <property type="entry name" value="P-loop_NTPase"/>
</dbReference>
<dbReference type="Gene3D" id="3.30.420.110">
    <property type="entry name" value="MutS, connector domain"/>
    <property type="match status" value="1"/>
</dbReference>
<evidence type="ECO:0000256" key="14">
    <source>
        <dbReference type="RuleBase" id="RU003756"/>
    </source>
</evidence>
<dbReference type="GO" id="GO:0140664">
    <property type="term" value="F:ATP-dependent DNA damage sensor activity"/>
    <property type="evidence" value="ECO:0007669"/>
    <property type="project" value="InterPro"/>
</dbReference>